<comment type="subcellular location">
    <subcellularLocation>
        <location evidence="1">Cell outer membrane</location>
    </subcellularLocation>
</comment>
<dbReference type="InterPro" id="IPR037066">
    <property type="entry name" value="Plug_dom_sf"/>
</dbReference>
<evidence type="ECO:0000256" key="4">
    <source>
        <dbReference type="SAM" id="SignalP"/>
    </source>
</evidence>
<keyword evidence="3" id="KW-0998">Cell outer membrane</keyword>
<evidence type="ECO:0000259" key="6">
    <source>
        <dbReference type="Pfam" id="PF14905"/>
    </source>
</evidence>
<dbReference type="Proteomes" id="UP000770785">
    <property type="component" value="Unassembled WGS sequence"/>
</dbReference>
<evidence type="ECO:0000256" key="3">
    <source>
        <dbReference type="ARBA" id="ARBA00023237"/>
    </source>
</evidence>
<dbReference type="Pfam" id="PF14905">
    <property type="entry name" value="OMP_b-brl_3"/>
    <property type="match status" value="1"/>
</dbReference>
<organism evidence="7 8">
    <name type="scientific">Neolewinella antarctica</name>
    <dbReference type="NCBI Taxonomy" id="442734"/>
    <lineage>
        <taxon>Bacteria</taxon>
        <taxon>Pseudomonadati</taxon>
        <taxon>Bacteroidota</taxon>
        <taxon>Saprospiria</taxon>
        <taxon>Saprospirales</taxon>
        <taxon>Lewinellaceae</taxon>
        <taxon>Neolewinella</taxon>
    </lineage>
</organism>
<evidence type="ECO:0000259" key="5">
    <source>
        <dbReference type="Pfam" id="PF07715"/>
    </source>
</evidence>
<feature type="signal peptide" evidence="4">
    <location>
        <begin position="1"/>
        <end position="20"/>
    </location>
</feature>
<dbReference type="Pfam" id="PF07715">
    <property type="entry name" value="Plug"/>
    <property type="match status" value="1"/>
</dbReference>
<dbReference type="RefSeq" id="WP_168040315.1">
    <property type="nucleotide sequence ID" value="NZ_JAATJH010000011.1"/>
</dbReference>
<proteinExistence type="predicted"/>
<evidence type="ECO:0008006" key="9">
    <source>
        <dbReference type="Google" id="ProtNLM"/>
    </source>
</evidence>
<accession>A0ABX0XGC7</accession>
<dbReference type="SUPFAM" id="SSF49464">
    <property type="entry name" value="Carboxypeptidase regulatory domain-like"/>
    <property type="match status" value="1"/>
</dbReference>
<dbReference type="InterPro" id="IPR012910">
    <property type="entry name" value="Plug_dom"/>
</dbReference>
<feature type="domain" description="Outer membrane protein beta-barrel" evidence="6">
    <location>
        <begin position="376"/>
        <end position="775"/>
    </location>
</feature>
<evidence type="ECO:0000256" key="2">
    <source>
        <dbReference type="ARBA" id="ARBA00023136"/>
    </source>
</evidence>
<keyword evidence="4" id="KW-0732">Signal</keyword>
<dbReference type="SUPFAM" id="SSF56935">
    <property type="entry name" value="Porins"/>
    <property type="match status" value="1"/>
</dbReference>
<dbReference type="InterPro" id="IPR041700">
    <property type="entry name" value="OMP_b-brl_3"/>
</dbReference>
<keyword evidence="2" id="KW-0472">Membrane</keyword>
<evidence type="ECO:0000313" key="8">
    <source>
        <dbReference type="Proteomes" id="UP000770785"/>
    </source>
</evidence>
<comment type="caution">
    <text evidence="7">The sequence shown here is derived from an EMBL/GenBank/DDBJ whole genome shotgun (WGS) entry which is preliminary data.</text>
</comment>
<reference evidence="7 8" key="1">
    <citation type="submission" date="2020-03" db="EMBL/GenBank/DDBJ databases">
        <title>Genomic Encyclopedia of Type Strains, Phase IV (KMG-IV): sequencing the most valuable type-strain genomes for metagenomic binning, comparative biology and taxonomic classification.</title>
        <authorList>
            <person name="Goeker M."/>
        </authorList>
    </citation>
    <scope>NUCLEOTIDE SEQUENCE [LARGE SCALE GENOMIC DNA]</scope>
    <source>
        <strain evidence="7 8">DSM 105096</strain>
    </source>
</reference>
<evidence type="ECO:0000256" key="1">
    <source>
        <dbReference type="ARBA" id="ARBA00004442"/>
    </source>
</evidence>
<protein>
    <recommendedName>
        <fullName evidence="9">TonB-dependent receptor</fullName>
    </recommendedName>
</protein>
<evidence type="ECO:0000313" key="7">
    <source>
        <dbReference type="EMBL" id="NJC28365.1"/>
    </source>
</evidence>
<dbReference type="Gene3D" id="2.170.130.10">
    <property type="entry name" value="TonB-dependent receptor, plug domain"/>
    <property type="match status" value="1"/>
</dbReference>
<dbReference type="Pfam" id="PF13620">
    <property type="entry name" value="CarboxypepD_reg"/>
    <property type="match status" value="1"/>
</dbReference>
<dbReference type="PANTHER" id="PTHR40980">
    <property type="entry name" value="PLUG DOMAIN-CONTAINING PROTEIN"/>
    <property type="match status" value="1"/>
</dbReference>
<keyword evidence="8" id="KW-1185">Reference proteome</keyword>
<feature type="chain" id="PRO_5046050026" description="TonB-dependent receptor" evidence="4">
    <location>
        <begin position="21"/>
        <end position="794"/>
    </location>
</feature>
<sequence>MRLFFLLSLLALAGSLPATALPETKVLLSGIILSESGPPLEYATVSAFAPDSTLVDGTITDVAGRWELSLPKGNYRLRFEFIGFAAKEVALSLDAGLVMEAVRLSSGAVDLDAVEVSAQRSQMSLSLDKKVFNVGEDALSANGTANEILEQIPSVTVGVDGAVAYRGDGGIKILINGRPSALADRGGLSAIPASSVERVEIMTNPSAIYEAAGTAGILNIILKKEATRGYGGTLNVGTGIPDQHTIDLSLNLRREKFSAYLNVGGRYSNYFGSGDLIRSSTLNDNPSVFRQTTAMDRNDLAGSGLFGLEYQLTSSSSLSASYSLYHQRNKDETTVDFALSFPNLAPASTQNSQQFRDYLEPGTYQQTDLTFSKTYPTEGRTLNVYFKNDRWSEPEYEDVTLTAATPENSFRYRTDTEEGSNDYLLQADYTTPLGEYGKLELGTRAETRIIRADYITELADGELFRPVAALTNELKYFERIAAAYGQYGWSKEKISVQAGLRAEFTSVRTENRVETPEVDDNYLNLFPSLSLQYQFSEATSSQVSYSRRIRRPPFYFINTFGGISDPTTLYVGNPDINPIYLDRIEWNVLYRKEKLTLNPAVYAGQVRDFWKVVVEQTPENVFGLEQGTIVTRPVNLGKEQVLGVELTANYLATESLTLSGEINYFAFREEGTVEGRDFAATGGTWSGSLSGRLTVPGDVRLQVQGFYEARREDAQGVNLPAWAANFGASKEWKGKYTVSAYLRSPRFRNTEFNQPTFTELNEFEWTRWRGGVSFRWRFERGAGSDERRIRGSIR</sequence>
<dbReference type="InterPro" id="IPR008969">
    <property type="entry name" value="CarboxyPept-like_regulatory"/>
</dbReference>
<dbReference type="Gene3D" id="2.60.40.1120">
    <property type="entry name" value="Carboxypeptidase-like, regulatory domain"/>
    <property type="match status" value="1"/>
</dbReference>
<dbReference type="InterPro" id="IPR036942">
    <property type="entry name" value="Beta-barrel_TonB_sf"/>
</dbReference>
<name>A0ABX0XGC7_9BACT</name>
<dbReference type="EMBL" id="JAATJH010000011">
    <property type="protein sequence ID" value="NJC28365.1"/>
    <property type="molecule type" value="Genomic_DNA"/>
</dbReference>
<dbReference type="Gene3D" id="2.40.170.20">
    <property type="entry name" value="TonB-dependent receptor, beta-barrel domain"/>
    <property type="match status" value="1"/>
</dbReference>
<gene>
    <name evidence="7" type="ORF">GGR27_003888</name>
</gene>
<dbReference type="PANTHER" id="PTHR40980:SF4">
    <property type="entry name" value="TONB-DEPENDENT RECEPTOR-LIKE BETA-BARREL DOMAIN-CONTAINING PROTEIN"/>
    <property type="match status" value="1"/>
</dbReference>
<feature type="domain" description="TonB-dependent receptor plug" evidence="5">
    <location>
        <begin position="141"/>
        <end position="217"/>
    </location>
</feature>